<feature type="domain" description="B-block binding subunit of TFIIIC" evidence="7">
    <location>
        <begin position="170"/>
        <end position="244"/>
    </location>
</feature>
<dbReference type="GO" id="GO:0042791">
    <property type="term" value="P:5S class rRNA transcription by RNA polymerase III"/>
    <property type="evidence" value="ECO:0000318"/>
    <property type="project" value="GO_Central"/>
</dbReference>
<keyword evidence="2" id="KW-0597">Phosphoprotein</keyword>
<feature type="compositionally biased region" description="Basic residues" evidence="6">
    <location>
        <begin position="1202"/>
        <end position="1216"/>
    </location>
</feature>
<dbReference type="GO" id="GO:0006384">
    <property type="term" value="P:transcription initiation at RNA polymerase III promoter"/>
    <property type="evidence" value="ECO:0000318"/>
    <property type="project" value="GO_Central"/>
</dbReference>
<feature type="domain" description="General transcription factor 3C polypeptide 1 winged-helix" evidence="8">
    <location>
        <begin position="3"/>
        <end position="61"/>
    </location>
</feature>
<evidence type="ECO:0000256" key="1">
    <source>
        <dbReference type="ARBA" id="ARBA00004123"/>
    </source>
</evidence>
<feature type="region of interest" description="Disordered" evidence="6">
    <location>
        <begin position="696"/>
        <end position="747"/>
    </location>
</feature>
<feature type="compositionally biased region" description="Polar residues" evidence="6">
    <location>
        <begin position="727"/>
        <end position="744"/>
    </location>
</feature>
<evidence type="ECO:0000256" key="4">
    <source>
        <dbReference type="ARBA" id="ARBA00023163"/>
    </source>
</evidence>
<organism evidence="10 11">
    <name type="scientific">Xenopus laevis</name>
    <name type="common">African clawed frog</name>
    <dbReference type="NCBI Taxonomy" id="8355"/>
    <lineage>
        <taxon>Eukaryota</taxon>
        <taxon>Metazoa</taxon>
        <taxon>Chordata</taxon>
        <taxon>Craniata</taxon>
        <taxon>Vertebrata</taxon>
        <taxon>Euteleostomi</taxon>
        <taxon>Amphibia</taxon>
        <taxon>Batrachia</taxon>
        <taxon>Anura</taxon>
        <taxon>Pipoidea</taxon>
        <taxon>Pipidae</taxon>
        <taxon>Xenopodinae</taxon>
        <taxon>Xenopus</taxon>
        <taxon>Xenopus</taxon>
    </lineage>
</organism>
<feature type="region of interest" description="Disordered" evidence="6">
    <location>
        <begin position="1179"/>
        <end position="1224"/>
    </location>
</feature>
<evidence type="ECO:0000256" key="2">
    <source>
        <dbReference type="ARBA" id="ARBA00022553"/>
    </source>
</evidence>
<protein>
    <submittedName>
        <fullName evidence="11">General transcription factor 3C polypeptide 1 isoform X1</fullName>
    </submittedName>
</protein>
<dbReference type="OrthoDB" id="68020at2759"/>
<dbReference type="KEGG" id="xla:108701511"/>
<feature type="compositionally biased region" description="Basic and acidic residues" evidence="6">
    <location>
        <begin position="1787"/>
        <end position="1936"/>
    </location>
</feature>
<dbReference type="GeneID" id="108701511"/>
<dbReference type="PANTHER" id="PTHR15180">
    <property type="entry name" value="GENERAL TRANSCRIPTION FACTOR 3C POLYPEPTIDE 1"/>
    <property type="match status" value="1"/>
</dbReference>
<comment type="subcellular location">
    <subcellularLocation>
        <location evidence="1">Nucleus</location>
    </subcellularLocation>
</comment>
<evidence type="ECO:0000259" key="8">
    <source>
        <dbReference type="Pfam" id="PF23704"/>
    </source>
</evidence>
<feature type="region of interest" description="Disordered" evidence="6">
    <location>
        <begin position="1787"/>
        <end position="1941"/>
    </location>
</feature>
<feature type="domain" description="GTF3C1 extended winged-helix" evidence="9">
    <location>
        <begin position="591"/>
        <end position="699"/>
    </location>
</feature>
<feature type="compositionally biased region" description="Basic and acidic residues" evidence="6">
    <location>
        <begin position="716"/>
        <end position="726"/>
    </location>
</feature>
<feature type="compositionally biased region" description="Polar residues" evidence="6">
    <location>
        <begin position="696"/>
        <end position="715"/>
    </location>
</feature>
<dbReference type="CTD" id="108701511"/>
<dbReference type="InterPro" id="IPR056467">
    <property type="entry name" value="eWH_GTF3C1"/>
</dbReference>
<dbReference type="CDD" id="cd16169">
    <property type="entry name" value="Tau138_eWH"/>
    <property type="match status" value="1"/>
</dbReference>
<dbReference type="PANTHER" id="PTHR15180:SF1">
    <property type="entry name" value="GENERAL TRANSCRIPTION FACTOR 3C POLYPEPTIDE 1"/>
    <property type="match status" value="1"/>
</dbReference>
<dbReference type="InterPro" id="IPR056428">
    <property type="entry name" value="WH_GTF3C1"/>
</dbReference>
<evidence type="ECO:0000256" key="5">
    <source>
        <dbReference type="ARBA" id="ARBA00023242"/>
    </source>
</evidence>
<evidence type="ECO:0000313" key="11">
    <source>
        <dbReference type="RefSeq" id="XP_041432436.1"/>
    </source>
</evidence>
<sequence>MEILDAIVDEVALEGLDGISIGALWLRLHARAPPFPLLLDEATKEFIWQTLVFHPELEFYELPVARQPLALVNRYEGTDCDPIVLKAKKGPCFEDIYPVHIVSENKDGIQGSCQFFEERILLTDQLRTHNFTCKQALERWGEKLVIVGSQALRLRALISWEGDPTIVLPDCSYCMLEKLGRSRWQGELQKDLQGSFKVDAGKIHYLRRALDRNGLITMQSHVIKLANGTQQHSLLLLLKRFHIDRRNKYDMLSEKVSALLSESHNQMEALVNLREELGVHERIFKRLYYYMANAGIVKIISLPLQELQPLAERCKTKRGTDIMVRCVKLLKEYKRKVEDSDDDEEDDMRNRIVPVDIICEKDMLTQTYELIENRGTKGISQSEIRKAMNVGKLEARMLCRLLERYMLIKGFMEDEGRQRTTKFISHVFVEESDLRRQFLEEKAKSEKLSMFSLTSVQKVGENSTAAEDNTFLEEETLISEEDIEIKKQKEHEANPLLSQLSICPSKTSTPRAVKSKILLQRALSKDGDKSSVLSENECSQDSFQLESNVSTISAHSEDEDDVSVIEEIPDKKEKIYKGRRSSKQGVSERSHETYRLLKRRNIIVEAIKNLRLVESLFTLQKMIMEHEKLEGVSTKCCKKSILRLVHKLSQEGLLRLYRTTVVQDGISKKVELVVHPSINPNDPLVKSAIEQIRFRISNSTGNRTRSPQGMGNSNKAEADDHSKEGTVTKTHNAPSHHPNSSTKVQHTDEKMGITPLVNYHPVIVPGLGRSLGFLPKMPRLKITHLFLWYIVHGHHMRKLPQEQQATKDAASSHAMGEEPVNAESTVTDDVSCPKDGETPPESQTLNCQEPFVDPTPEQIVETVYVNDSTWMRYVPPSTVHSEYGPGWVLVSDILLCLPLSIFIKIVQVSYKVDNLDDYLNDPVKKHTLIRCLPRPMRQQLLYKRRYVFSVFQGLQKLSCMGLVQFGSTEKFQDKDQIFLYVRKKATIVDTTACDPHYNLAQGSKPFDKRFYTFDTLQEAERFWFDLQFVCLNTPLGVVRIRGKKTNPQAQEESVLDPDNEQEERSNLERKAGILESVPGSREVVDDGSIPGDGLGAGGLDSSFYSHMKRNWIWISYIINKHKMDKESQDIGFTMRLQTFLNKHTLPLGTRGNQTSFWGDKKLVGKDEIVQVLKEAAENRSERVCGGKGRKRKRLKKDTGPNRKAKKKKSNPTKNRRYHDEADQSALQRMTRLRVAWTAQEDGLLMLCRIASNILNKKVKAPFVPWQVVRDIMHSSFEESLDKTSHSIGRRTRYTIKNPQTYLNYKVCLAEVYQDKTLIEDFMSQKKNYNDPKVCAAEYKEFVERLKNKFSSTLGYATFEIPDNVSDLFARYRILAVGDKSDQEGGTEILDSVNDIYVLVVQNLILSTLSLSDVQIKTCRSLQTFRIFRAYSDHILVKAFMEFQNRRLVNRRRGNHMLGPKKHRALPFVPMSYQLSQSYYRLFTWRFPVATCTESFQFLELLKETGYEDRADSFSFGDQDTEETDMLMFPLDGPGGQCATVLALLSLGLVSINVKIPDQIVVVDSTLVDNEVMKSLGKDGLDDEDFEDEYAEDASQKRKIEVKARQASHTNYLLMRGYSAPGIVSTRNLNPNDSVVVNSCQVYLKLRDTSLSNRLRSPGSPGEFTDTGKYLPHNFTGLLNTKKASFDTFLNDCVQCHGYSSRDLSCISEIYSAIEACSFQGIKISDLLNEFCWCEDLDSERTKYLLQYLQDLLTSSQVLEVGGASARLVAMKHAYPWVLHSEVKEPVTQDSEVKKPITQDSEVKEPITQESEVKESVTQESEVKEPVKQESEVKEPVTQESEVKESVTQESEVKEPVKQESEVKELVTQESEVKEPVTQESEVKEPVTQESEVKESVTQESEVKEPVKQESEVKELVKQESEVKELVTQESEVKEPVTQETETFNQYHDCVQSAPPAAQNVPESDETGFEPPMKKICLEDRDHVSQTDFNTSLTCPSTSYKMAENVQFQKQGTDAVETLHERESDCCFLGRPWRIVDGTLNKPVCKGMLEGVLYHIMTKPGITEKSLLQHYSGVLQPVVAMELVQVLEQIGCIKKSYIEKSSKVSLFSPTVIPQVIDKPKIMDDPIIFYEPTIDCTWRLGGIFPSEVNWNKWVL</sequence>
<keyword evidence="5" id="KW-0539">Nucleus</keyword>
<keyword evidence="4" id="KW-0804">Transcription</keyword>
<dbReference type="InterPro" id="IPR044210">
    <property type="entry name" value="Tfc3-like"/>
</dbReference>
<gene>
    <name evidence="11" type="primary">gtf3c1.L</name>
</gene>
<dbReference type="Pfam" id="PF23704">
    <property type="entry name" value="WHD_GTF3C1_N"/>
    <property type="match status" value="1"/>
</dbReference>
<dbReference type="GO" id="GO:0000127">
    <property type="term" value="C:transcription factor TFIIIC complex"/>
    <property type="evidence" value="ECO:0000318"/>
    <property type="project" value="GO_Central"/>
</dbReference>
<accession>A0A8J1LTR5</accession>
<dbReference type="InterPro" id="IPR007309">
    <property type="entry name" value="TFIIIC_Bblock-bd"/>
</dbReference>
<reference evidence="11" key="1">
    <citation type="submission" date="2025-08" db="UniProtKB">
        <authorList>
            <consortium name="RefSeq"/>
        </authorList>
    </citation>
    <scope>IDENTIFICATION</scope>
    <source>
        <strain evidence="11">J_2021</strain>
        <tissue evidence="11">Erythrocytes</tissue>
    </source>
</reference>
<evidence type="ECO:0000313" key="10">
    <source>
        <dbReference type="Proteomes" id="UP000186698"/>
    </source>
</evidence>
<dbReference type="InterPro" id="IPR035625">
    <property type="entry name" value="Tfc3-like_eWH"/>
</dbReference>
<evidence type="ECO:0000256" key="6">
    <source>
        <dbReference type="SAM" id="MobiDB-lite"/>
    </source>
</evidence>
<dbReference type="Proteomes" id="UP000186698">
    <property type="component" value="Chromosome 9_10L"/>
</dbReference>
<dbReference type="RefSeq" id="XP_041432436.1">
    <property type="nucleotide sequence ID" value="XM_041576502.1"/>
</dbReference>
<evidence type="ECO:0000259" key="9">
    <source>
        <dbReference type="Pfam" id="PF24101"/>
    </source>
</evidence>
<dbReference type="Pfam" id="PF24101">
    <property type="entry name" value="WHD_GTF3C1"/>
    <property type="match status" value="1"/>
</dbReference>
<dbReference type="Pfam" id="PF04182">
    <property type="entry name" value="B-block_TFIIIC"/>
    <property type="match status" value="1"/>
</dbReference>
<feature type="region of interest" description="Disordered" evidence="6">
    <location>
        <begin position="1046"/>
        <end position="1066"/>
    </location>
</feature>
<dbReference type="GO" id="GO:0005634">
    <property type="term" value="C:nucleus"/>
    <property type="evidence" value="ECO:0007669"/>
    <property type="project" value="UniProtKB-SubCell"/>
</dbReference>
<keyword evidence="10" id="KW-1185">Reference proteome</keyword>
<evidence type="ECO:0000259" key="7">
    <source>
        <dbReference type="Pfam" id="PF04182"/>
    </source>
</evidence>
<name>A0A8J1LTR5_XENLA</name>
<dbReference type="GO" id="GO:0003677">
    <property type="term" value="F:DNA binding"/>
    <property type="evidence" value="ECO:0007669"/>
    <property type="project" value="UniProtKB-KW"/>
</dbReference>
<feature type="region of interest" description="Disordered" evidence="6">
    <location>
        <begin position="800"/>
        <end position="851"/>
    </location>
</feature>
<evidence type="ECO:0000256" key="3">
    <source>
        <dbReference type="ARBA" id="ARBA00023125"/>
    </source>
</evidence>
<proteinExistence type="predicted"/>
<keyword evidence="3" id="KW-0238">DNA-binding</keyword>